<reference evidence="4" key="1">
    <citation type="submission" date="2017-08" db="EMBL/GenBank/DDBJ databases">
        <authorList>
            <person name="Varghese N."/>
            <person name="Submissions S."/>
        </authorList>
    </citation>
    <scope>NUCLEOTIDE SEQUENCE [LARGE SCALE GENOMIC DNA]</scope>
    <source>
        <strain evidence="4">JC23</strain>
    </source>
</reference>
<dbReference type="Proteomes" id="UP000219252">
    <property type="component" value="Unassembled WGS sequence"/>
</dbReference>
<feature type="transmembrane region" description="Helical" evidence="1">
    <location>
        <begin position="38"/>
        <end position="57"/>
    </location>
</feature>
<feature type="transmembrane region" description="Helical" evidence="1">
    <location>
        <begin position="122"/>
        <end position="140"/>
    </location>
</feature>
<feature type="domain" description="DUF1468" evidence="2">
    <location>
        <begin position="10"/>
        <end position="149"/>
    </location>
</feature>
<dbReference type="EMBL" id="OBQC01000010">
    <property type="protein sequence ID" value="SOC41420.1"/>
    <property type="molecule type" value="Genomic_DNA"/>
</dbReference>
<evidence type="ECO:0000313" key="3">
    <source>
        <dbReference type="EMBL" id="SOC41420.1"/>
    </source>
</evidence>
<feature type="transmembrane region" description="Helical" evidence="1">
    <location>
        <begin position="7"/>
        <end position="26"/>
    </location>
</feature>
<evidence type="ECO:0000313" key="4">
    <source>
        <dbReference type="Proteomes" id="UP000219252"/>
    </source>
</evidence>
<sequence>MKWIKIGMPVLMILISLTFLIGSFAIPKATLGNPNGPSYFPIGLSVLMLVLSIVYLFNELKTLKAFHEGIKDLMDKKTLRLIGFTIILGVIYANIFERVGFFVSTLLFLGVLLFYLNGMKKWLINIVVSISFSFITWYGFSQLLGVSLP</sequence>
<keyword evidence="1" id="KW-0812">Transmembrane</keyword>
<proteinExistence type="predicted"/>
<keyword evidence="1" id="KW-1133">Transmembrane helix</keyword>
<dbReference type="AlphaFoldDB" id="A0A285UHR3"/>
<dbReference type="OrthoDB" id="5870591at2"/>
<dbReference type="InterPro" id="IPR009936">
    <property type="entry name" value="DUF1468"/>
</dbReference>
<accession>A0A285UHR3</accession>
<evidence type="ECO:0000256" key="1">
    <source>
        <dbReference type="SAM" id="Phobius"/>
    </source>
</evidence>
<name>A0A285UHR3_9BACL</name>
<evidence type="ECO:0000259" key="2">
    <source>
        <dbReference type="Pfam" id="PF07331"/>
    </source>
</evidence>
<feature type="transmembrane region" description="Helical" evidence="1">
    <location>
        <begin position="78"/>
        <end position="95"/>
    </location>
</feature>
<dbReference type="RefSeq" id="WP_097150071.1">
    <property type="nucleotide sequence ID" value="NZ_OBQC01000010.1"/>
</dbReference>
<feature type="transmembrane region" description="Helical" evidence="1">
    <location>
        <begin position="101"/>
        <end position="117"/>
    </location>
</feature>
<protein>
    <submittedName>
        <fullName evidence="3">Putative tricarboxylic transport membrane protein</fullName>
    </submittedName>
</protein>
<organism evidence="3 4">
    <name type="scientific">Ureibacillus acetophenoni</name>
    <dbReference type="NCBI Taxonomy" id="614649"/>
    <lineage>
        <taxon>Bacteria</taxon>
        <taxon>Bacillati</taxon>
        <taxon>Bacillota</taxon>
        <taxon>Bacilli</taxon>
        <taxon>Bacillales</taxon>
        <taxon>Caryophanaceae</taxon>
        <taxon>Ureibacillus</taxon>
    </lineage>
</organism>
<keyword evidence="1" id="KW-0472">Membrane</keyword>
<dbReference type="Pfam" id="PF07331">
    <property type="entry name" value="TctB"/>
    <property type="match status" value="1"/>
</dbReference>
<keyword evidence="4" id="KW-1185">Reference proteome</keyword>
<gene>
    <name evidence="3" type="ORF">SAMN05877842_11029</name>
</gene>